<dbReference type="Pfam" id="PF17917">
    <property type="entry name" value="RT_RNaseH"/>
    <property type="match status" value="1"/>
</dbReference>
<dbReference type="AlphaFoldDB" id="A0A8S3UC53"/>
<dbReference type="Gene3D" id="3.30.420.10">
    <property type="entry name" value="Ribonuclease H-like superfamily/Ribonuclease H"/>
    <property type="match status" value="1"/>
</dbReference>
<dbReference type="CDD" id="cd01647">
    <property type="entry name" value="RT_LTR"/>
    <property type="match status" value="1"/>
</dbReference>
<gene>
    <name evidence="11" type="ORF">MEDL_55562</name>
</gene>
<dbReference type="SUPFAM" id="SSF50630">
    <property type="entry name" value="Acid proteases"/>
    <property type="match status" value="1"/>
</dbReference>
<dbReference type="InterPro" id="IPR036397">
    <property type="entry name" value="RNaseH_sf"/>
</dbReference>
<dbReference type="InterPro" id="IPR021109">
    <property type="entry name" value="Peptidase_aspartic_dom_sf"/>
</dbReference>
<evidence type="ECO:0000256" key="1">
    <source>
        <dbReference type="ARBA" id="ARBA00012493"/>
    </source>
</evidence>
<organism evidence="11 12">
    <name type="scientific">Mytilus edulis</name>
    <name type="common">Blue mussel</name>
    <dbReference type="NCBI Taxonomy" id="6550"/>
    <lineage>
        <taxon>Eukaryota</taxon>
        <taxon>Metazoa</taxon>
        <taxon>Spiralia</taxon>
        <taxon>Lophotrochozoa</taxon>
        <taxon>Mollusca</taxon>
        <taxon>Bivalvia</taxon>
        <taxon>Autobranchia</taxon>
        <taxon>Pteriomorphia</taxon>
        <taxon>Mytilida</taxon>
        <taxon>Mytiloidea</taxon>
        <taxon>Mytilidae</taxon>
        <taxon>Mytilinae</taxon>
        <taxon>Mytilus</taxon>
    </lineage>
</organism>
<dbReference type="GO" id="GO:0003676">
    <property type="term" value="F:nucleic acid binding"/>
    <property type="evidence" value="ECO:0007669"/>
    <property type="project" value="InterPro"/>
</dbReference>
<dbReference type="Gene3D" id="3.30.70.270">
    <property type="match status" value="1"/>
</dbReference>
<reference evidence="11" key="1">
    <citation type="submission" date="2021-03" db="EMBL/GenBank/DDBJ databases">
        <authorList>
            <person name="Bekaert M."/>
        </authorList>
    </citation>
    <scope>NUCLEOTIDE SEQUENCE</scope>
</reference>
<dbReference type="Proteomes" id="UP000683360">
    <property type="component" value="Unassembled WGS sequence"/>
</dbReference>
<dbReference type="InterPro" id="IPR050951">
    <property type="entry name" value="Retrovirus_Pol_polyprotein"/>
</dbReference>
<dbReference type="FunFam" id="3.10.10.10:FF:000007">
    <property type="entry name" value="Retrovirus-related Pol polyprotein from transposon 17.6-like Protein"/>
    <property type="match status" value="1"/>
</dbReference>
<dbReference type="InterPro" id="IPR012337">
    <property type="entry name" value="RNaseH-like_sf"/>
</dbReference>
<dbReference type="PROSITE" id="PS50994">
    <property type="entry name" value="INTEGRASE"/>
    <property type="match status" value="1"/>
</dbReference>
<feature type="domain" description="Integrase catalytic" evidence="10">
    <location>
        <begin position="809"/>
        <end position="977"/>
    </location>
</feature>
<protein>
    <recommendedName>
        <fullName evidence="1">RNA-directed DNA polymerase</fullName>
        <ecNumber evidence="1">2.7.7.49</ecNumber>
    </recommendedName>
</protein>
<dbReference type="EMBL" id="CAJPWZ010002702">
    <property type="protein sequence ID" value="CAG2243437.1"/>
    <property type="molecule type" value="Genomic_DNA"/>
</dbReference>
<dbReference type="FunFam" id="3.30.420.10:FF:000032">
    <property type="entry name" value="Retrovirus-related Pol polyprotein from transposon 297-like Protein"/>
    <property type="match status" value="1"/>
</dbReference>
<dbReference type="PANTHER" id="PTHR37984:SF15">
    <property type="entry name" value="INTEGRASE CATALYTIC DOMAIN-CONTAINING PROTEIN"/>
    <property type="match status" value="1"/>
</dbReference>
<keyword evidence="5" id="KW-0540">Nuclease</keyword>
<feature type="domain" description="Reverse transcriptase" evidence="9">
    <location>
        <begin position="396"/>
        <end position="575"/>
    </location>
</feature>
<dbReference type="OrthoDB" id="425619at2759"/>
<dbReference type="CDD" id="cd00303">
    <property type="entry name" value="retropepsin_like"/>
    <property type="match status" value="1"/>
</dbReference>
<keyword evidence="4" id="KW-0548">Nucleotidyltransferase</keyword>
<evidence type="ECO:0000256" key="6">
    <source>
        <dbReference type="ARBA" id="ARBA00022759"/>
    </source>
</evidence>
<dbReference type="Pfam" id="PF17921">
    <property type="entry name" value="Integrase_H2C2"/>
    <property type="match status" value="1"/>
</dbReference>
<dbReference type="InterPro" id="IPR000477">
    <property type="entry name" value="RT_dom"/>
</dbReference>
<dbReference type="InterPro" id="IPR041373">
    <property type="entry name" value="RT_RNaseH"/>
</dbReference>
<evidence type="ECO:0000256" key="5">
    <source>
        <dbReference type="ARBA" id="ARBA00022722"/>
    </source>
</evidence>
<dbReference type="GO" id="GO:0015074">
    <property type="term" value="P:DNA integration"/>
    <property type="evidence" value="ECO:0007669"/>
    <property type="project" value="InterPro"/>
</dbReference>
<dbReference type="InterPro" id="IPR054465">
    <property type="entry name" value="Integrase_p58-like_C"/>
</dbReference>
<dbReference type="InterPro" id="IPR043128">
    <property type="entry name" value="Rev_trsase/Diguanyl_cyclase"/>
</dbReference>
<dbReference type="PANTHER" id="PTHR37984">
    <property type="entry name" value="PROTEIN CBG26694"/>
    <property type="match status" value="1"/>
</dbReference>
<evidence type="ECO:0000313" key="11">
    <source>
        <dbReference type="EMBL" id="CAG2243437.1"/>
    </source>
</evidence>
<keyword evidence="3" id="KW-0808">Transferase</keyword>
<dbReference type="FunFam" id="1.10.340.70:FF:000001">
    <property type="entry name" value="Retrovirus-related Pol polyprotein from transposon gypsy-like Protein"/>
    <property type="match status" value="1"/>
</dbReference>
<keyword evidence="12" id="KW-1185">Reference proteome</keyword>
<keyword evidence="8" id="KW-0695">RNA-directed DNA polymerase</keyword>
<evidence type="ECO:0000256" key="2">
    <source>
        <dbReference type="ARBA" id="ARBA00022670"/>
    </source>
</evidence>
<dbReference type="GO" id="GO:0006508">
    <property type="term" value="P:proteolysis"/>
    <property type="evidence" value="ECO:0007669"/>
    <property type="project" value="UniProtKB-KW"/>
</dbReference>
<dbReference type="SUPFAM" id="SSF56672">
    <property type="entry name" value="DNA/RNA polymerases"/>
    <property type="match status" value="1"/>
</dbReference>
<dbReference type="SUPFAM" id="SSF53098">
    <property type="entry name" value="Ribonuclease H-like"/>
    <property type="match status" value="1"/>
</dbReference>
<evidence type="ECO:0000313" key="12">
    <source>
        <dbReference type="Proteomes" id="UP000683360"/>
    </source>
</evidence>
<name>A0A8S3UC53_MYTED</name>
<dbReference type="PROSITE" id="PS50878">
    <property type="entry name" value="RT_POL"/>
    <property type="match status" value="1"/>
</dbReference>
<evidence type="ECO:0000256" key="8">
    <source>
        <dbReference type="ARBA" id="ARBA00022918"/>
    </source>
</evidence>
<evidence type="ECO:0000256" key="3">
    <source>
        <dbReference type="ARBA" id="ARBA00022679"/>
    </source>
</evidence>
<dbReference type="Pfam" id="PF00665">
    <property type="entry name" value="rve"/>
    <property type="match status" value="1"/>
</dbReference>
<dbReference type="EC" id="2.7.7.49" evidence="1"/>
<keyword evidence="2" id="KW-0645">Protease</keyword>
<proteinExistence type="predicted"/>
<evidence type="ECO:0000259" key="10">
    <source>
        <dbReference type="PROSITE" id="PS50994"/>
    </source>
</evidence>
<keyword evidence="6" id="KW-0255">Endonuclease</keyword>
<dbReference type="Gene3D" id="3.10.10.10">
    <property type="entry name" value="HIV Type 1 Reverse Transcriptase, subunit A, domain 1"/>
    <property type="match status" value="1"/>
</dbReference>
<dbReference type="InterPro" id="IPR043502">
    <property type="entry name" value="DNA/RNA_pol_sf"/>
</dbReference>
<dbReference type="GO" id="GO:0008233">
    <property type="term" value="F:peptidase activity"/>
    <property type="evidence" value="ECO:0007669"/>
    <property type="project" value="UniProtKB-KW"/>
</dbReference>
<dbReference type="InterPro" id="IPR001584">
    <property type="entry name" value="Integrase_cat-core"/>
</dbReference>
<dbReference type="Pfam" id="PF00078">
    <property type="entry name" value="RVT_1"/>
    <property type="match status" value="1"/>
</dbReference>
<dbReference type="Gene3D" id="1.10.340.70">
    <property type="match status" value="1"/>
</dbReference>
<evidence type="ECO:0000256" key="7">
    <source>
        <dbReference type="ARBA" id="ARBA00022801"/>
    </source>
</evidence>
<dbReference type="Pfam" id="PF22938">
    <property type="entry name" value="Integrase_p58_C"/>
    <property type="match status" value="1"/>
</dbReference>
<keyword evidence="7" id="KW-0378">Hydrolase</keyword>
<dbReference type="GO" id="GO:0003964">
    <property type="term" value="F:RNA-directed DNA polymerase activity"/>
    <property type="evidence" value="ECO:0007669"/>
    <property type="project" value="UniProtKB-KW"/>
</dbReference>
<evidence type="ECO:0000259" key="9">
    <source>
        <dbReference type="PROSITE" id="PS50878"/>
    </source>
</evidence>
<evidence type="ECO:0000256" key="4">
    <source>
        <dbReference type="ARBA" id="ARBA00022695"/>
    </source>
</evidence>
<accession>A0A8S3UC53</accession>
<sequence>MYYSELFQRKQISGESVEDYGNAILKLARRAHGGLSLDEHDRTDVQHFHSDCVDNVDFNDTIRINSIIPDNVQVIKIKGKVFMRDATLFIDTGAVVSLVNKNMVPDIELLNIKPNYKHIVSATGQPLNITGIIGCEISVNSEVSVHNMYVVDNLLYDAIIGTDIMKRIGIVIDMKDEAAYWNNMYVKFIGSSDQNSVASSALYGVNLIQTVDIPARSEMICFGRVNGDVNGMIGIIEPKSQLTSKYSVIPARVLTKVCDKDVVFKVLNPTTKTVKLFKDTNIGTFEEIDKVLDEEYDSDIVPTSNVVNSLCEGISEERMQDVQVDWDQLTKLEQGQLRELLNEFSDIFAKSDSDLGKTNLVSHSIDTQGHGAVKQRPYRVPFSQREEIRTQIQDMLDRDIIRPSHSCWASPVILVRKKDNTQRFCVDFRKLNTLTKKDVYPLPRIDDMVEAFRNSKYFSVMDVAQGYFQVPVDEKDKEKTAFVTAEGLYEFNCMPYGVCNGPSTFQRLMDLLLAGIQWKSALVYIDDLIVFSSSFDEHLCRLREVFGRLRNANLKLKKKKCAFMKSEVSFLGHIVSADGIKADPGKVEAVDKFPTPRNVRMVRAFLVITDHNPLRWLMTIKNPSGRLARWSLALQEYDLTIEYRAGKLHGNADGLSRRGETQTVVAGLTEISPAGLQLDVIKDLQIKDPNLRPIIDYLKDGNLPEQITNARKVMACSPDYELFDGILHHFWTPGPRKRKHVRKQLVVPHSLTNEVMHWCHDDPTAGHLAFHKTYHKIQERFYWVGMYKDIDYWCKSCVKCATRKTPKGRKPAPMLPIPVDGPFDRVGVDVLGPFPPSLQSNRYIVVFTDYLTKWTEAFAVRNADAVTTSKLFVEEIVCRHSAPRTLLSDRGQNFMSNLLKEICKLVNTKKIFTTAYHPQCDGLVEKFNGVLTHMLSMFVDDHHKNWDVYIPYVLFAYRSSIQESTQETPFYLMYGRDARLPIDVALSEPTVTYTDADDYKANVLTRLQEAFTLAKDNIQLAQQKQKAYSDKKSAEPDYEIGQKVWVYSPASKVGLSHKLLHPWSGPHRIISKTSPVNFKIESCDNKKHQQILHANRIKPFLDPDDPPDAPNVFHDETDIQDIENPDQEDETIEDNDIETNVVVEVLDKLWTRNDEGRLEPKYFVKFENNTKENSWVKPDVIPGQLIEEFEENYKGRGASYRKRKV</sequence>
<dbReference type="Gene3D" id="2.40.70.10">
    <property type="entry name" value="Acid Proteases"/>
    <property type="match status" value="1"/>
</dbReference>
<dbReference type="InterPro" id="IPR041588">
    <property type="entry name" value="Integrase_H2C2"/>
</dbReference>
<comment type="caution">
    <text evidence="11">The sequence shown here is derived from an EMBL/GenBank/DDBJ whole genome shotgun (WGS) entry which is preliminary data.</text>
</comment>
<dbReference type="GO" id="GO:0004519">
    <property type="term" value="F:endonuclease activity"/>
    <property type="evidence" value="ECO:0007669"/>
    <property type="project" value="UniProtKB-KW"/>
</dbReference>